<name>A0ABW3G9X3_9NOCA</name>
<dbReference type="RefSeq" id="WP_253646417.1">
    <property type="nucleotide sequence ID" value="NZ_BAAAMO010000002.1"/>
</dbReference>
<accession>A0ABW3G9X3</accession>
<dbReference type="PANTHER" id="PTHR12526:SF600">
    <property type="entry name" value="GLYCOSYL TRANSFERASE GROUP 1"/>
    <property type="match status" value="1"/>
</dbReference>
<proteinExistence type="predicted"/>
<dbReference type="EMBL" id="JBHTIL010000001">
    <property type="protein sequence ID" value="MFD0925647.1"/>
    <property type="molecule type" value="Genomic_DNA"/>
</dbReference>
<dbReference type="CDD" id="cd03801">
    <property type="entry name" value="GT4_PimA-like"/>
    <property type="match status" value="1"/>
</dbReference>
<reference evidence="2" key="1">
    <citation type="journal article" date="2019" name="Int. J. Syst. Evol. Microbiol.">
        <title>The Global Catalogue of Microorganisms (GCM) 10K type strain sequencing project: providing services to taxonomists for standard genome sequencing and annotation.</title>
        <authorList>
            <consortium name="The Broad Institute Genomics Platform"/>
            <consortium name="The Broad Institute Genome Sequencing Center for Infectious Disease"/>
            <person name="Wu L."/>
            <person name="Ma J."/>
        </authorList>
    </citation>
    <scope>NUCLEOTIDE SEQUENCE [LARGE SCALE GENOMIC DNA]</scope>
    <source>
        <strain evidence="2">CCUG 50873</strain>
    </source>
</reference>
<dbReference type="Gene3D" id="3.40.50.2000">
    <property type="entry name" value="Glycogen Phosphorylase B"/>
    <property type="match status" value="1"/>
</dbReference>
<dbReference type="PANTHER" id="PTHR12526">
    <property type="entry name" value="GLYCOSYLTRANSFERASE"/>
    <property type="match status" value="1"/>
</dbReference>
<comment type="caution">
    <text evidence="1">The sequence shown here is derived from an EMBL/GenBank/DDBJ whole genome shotgun (WGS) entry which is preliminary data.</text>
</comment>
<organism evidence="1 2">
    <name type="scientific">Williamsia deligens</name>
    <dbReference type="NCBI Taxonomy" id="321325"/>
    <lineage>
        <taxon>Bacteria</taxon>
        <taxon>Bacillati</taxon>
        <taxon>Actinomycetota</taxon>
        <taxon>Actinomycetes</taxon>
        <taxon>Mycobacteriales</taxon>
        <taxon>Nocardiaceae</taxon>
        <taxon>Williamsia</taxon>
    </lineage>
</organism>
<sequence length="372" mass="41368">MRILIVDERVPDPRRGAGFPRAHEIVRALVDHGHRVEMYPVTASSSERDTMTAEFGGAVRFHRPAGVHGLRRLLRRRFRAPDVVVLSRPGPLQMFRDTGWTPRRRRRPAIVHDAEAVEAPRDRLRRQLHPPAMSDTEYRRALDDELGRMRGVDAITTVGPGDRALIESALDVPTYVLAHSDVARRDGPGFAERDDLLFVGRLEGTPDRFPNVDSVVWFTSEVLPILDTVLGHTIRVHLVGVVDSDEVAALASDRVLVHGVVDDLTPFYDRCRVFVAPTRFAAGIPHKVTEAMSEGIPCVITRLLADQLDVDDSACGIADDAEGFARECARLHTDEQAWGRTREAGWGHIETACSPSVFRRTVAQVVADVTRT</sequence>
<dbReference type="Pfam" id="PF13692">
    <property type="entry name" value="Glyco_trans_1_4"/>
    <property type="match status" value="1"/>
</dbReference>
<protein>
    <submittedName>
        <fullName evidence="1">Glycosyltransferase</fullName>
    </submittedName>
</protein>
<evidence type="ECO:0000313" key="2">
    <source>
        <dbReference type="Proteomes" id="UP001597068"/>
    </source>
</evidence>
<keyword evidence="2" id="KW-1185">Reference proteome</keyword>
<evidence type="ECO:0000313" key="1">
    <source>
        <dbReference type="EMBL" id="MFD0925647.1"/>
    </source>
</evidence>
<gene>
    <name evidence="1" type="ORF">ACFQ04_07835</name>
</gene>
<dbReference type="SUPFAM" id="SSF53756">
    <property type="entry name" value="UDP-Glycosyltransferase/glycogen phosphorylase"/>
    <property type="match status" value="1"/>
</dbReference>
<dbReference type="Proteomes" id="UP001597068">
    <property type="component" value="Unassembled WGS sequence"/>
</dbReference>